<feature type="region of interest" description="Disordered" evidence="1">
    <location>
        <begin position="516"/>
        <end position="595"/>
    </location>
</feature>
<feature type="compositionally biased region" description="Basic and acidic residues" evidence="1">
    <location>
        <begin position="396"/>
        <end position="432"/>
    </location>
</feature>
<name>A0A072PDP3_9EURO</name>
<feature type="compositionally biased region" description="Basic and acidic residues" evidence="1">
    <location>
        <begin position="474"/>
        <end position="486"/>
    </location>
</feature>
<feature type="compositionally biased region" description="Basic residues" evidence="1">
    <location>
        <begin position="529"/>
        <end position="544"/>
    </location>
</feature>
<reference evidence="2 3" key="1">
    <citation type="submission" date="2013-03" db="EMBL/GenBank/DDBJ databases">
        <title>The Genome Sequence of Exophiala aquamarina CBS 119918.</title>
        <authorList>
            <consortium name="The Broad Institute Genomics Platform"/>
            <person name="Cuomo C."/>
            <person name="de Hoog S."/>
            <person name="Gorbushina A."/>
            <person name="Walker B."/>
            <person name="Young S.K."/>
            <person name="Zeng Q."/>
            <person name="Gargeya S."/>
            <person name="Fitzgerald M."/>
            <person name="Haas B."/>
            <person name="Abouelleil A."/>
            <person name="Allen A.W."/>
            <person name="Alvarado L."/>
            <person name="Arachchi H.M."/>
            <person name="Berlin A.M."/>
            <person name="Chapman S.B."/>
            <person name="Gainer-Dewar J."/>
            <person name="Goldberg J."/>
            <person name="Griggs A."/>
            <person name="Gujja S."/>
            <person name="Hansen M."/>
            <person name="Howarth C."/>
            <person name="Imamovic A."/>
            <person name="Ireland A."/>
            <person name="Larimer J."/>
            <person name="McCowan C."/>
            <person name="Murphy C."/>
            <person name="Pearson M."/>
            <person name="Poon T.W."/>
            <person name="Priest M."/>
            <person name="Roberts A."/>
            <person name="Saif S."/>
            <person name="Shea T."/>
            <person name="Sisk P."/>
            <person name="Sykes S."/>
            <person name="Wortman J."/>
            <person name="Nusbaum C."/>
            <person name="Birren B."/>
        </authorList>
    </citation>
    <scope>NUCLEOTIDE SEQUENCE [LARGE SCALE GENOMIC DNA]</scope>
    <source>
        <strain evidence="2 3">CBS 119918</strain>
    </source>
</reference>
<sequence>MPAPWSDDADISVNDDDDDNDRDDLSSLDLDASGSDDREHFMPPSERLENREEAEYQRLEDFLEYRNMKQMPRSDHGHGDTEAESFPNHQNKKKFNAKYHSMVFPGLSIPVNAPKKGKKISQDITWVTKEEVVPIMSVECPLPGGEAVAMVTDPVQKVSWGPLTRIEATKEARDVIKEWRKLSSTCREKVASTPKHDKKSPLKDKDTAILPPVVHDEDRNEEDIVAKEAATSVSQAETESTNSRVRVLKPPPPTPPDAIFHGALSMPTLPNLHRISDALLVEQYRLQRALDPDAFDKQTRLIKRGLVDAKIARGGKDCLLKNEYTVELASREDATTAEKWASGRIVQMRSRENTVSVAPANIAEKLGIRGGEGEDPTISAKTLQATEGELDVADGSQKEESKPEDESHETCKQGADKTAKNGVERVRPKNSRDGTSGGKKSTSQDLKAKFDSFDLPSHVSKMSTYGTIRHQHSEKREVSDYGERRTVTTWIQIEEVYDVPAANSLSWKDVMTAVKQEADGDDGGSKGNKTGRKHKKSQGGKRSRSAVPRKQQQSKNNSSDSETEDRSSRSTNQSREHGQTRTEELFDTLSRYGEVNEETIRRLTRSLSQVMSELRGRGELMVEEGD</sequence>
<gene>
    <name evidence="2" type="ORF">A1O9_05793</name>
</gene>
<protein>
    <submittedName>
        <fullName evidence="2">Uncharacterized protein</fullName>
    </submittedName>
</protein>
<dbReference type="RefSeq" id="XP_013260462.1">
    <property type="nucleotide sequence ID" value="XM_013405008.1"/>
</dbReference>
<feature type="compositionally biased region" description="Low complexity" evidence="1">
    <location>
        <begin position="550"/>
        <end position="560"/>
    </location>
</feature>
<feature type="compositionally biased region" description="Basic and acidic residues" evidence="1">
    <location>
        <begin position="35"/>
        <end position="81"/>
    </location>
</feature>
<evidence type="ECO:0000256" key="1">
    <source>
        <dbReference type="SAM" id="MobiDB-lite"/>
    </source>
</evidence>
<organism evidence="2 3">
    <name type="scientific">Exophiala aquamarina CBS 119918</name>
    <dbReference type="NCBI Taxonomy" id="1182545"/>
    <lineage>
        <taxon>Eukaryota</taxon>
        <taxon>Fungi</taxon>
        <taxon>Dikarya</taxon>
        <taxon>Ascomycota</taxon>
        <taxon>Pezizomycotina</taxon>
        <taxon>Eurotiomycetes</taxon>
        <taxon>Chaetothyriomycetidae</taxon>
        <taxon>Chaetothyriales</taxon>
        <taxon>Herpotrichiellaceae</taxon>
        <taxon>Exophiala</taxon>
    </lineage>
</organism>
<proteinExistence type="predicted"/>
<dbReference type="OrthoDB" id="4121238at2759"/>
<keyword evidence="3" id="KW-1185">Reference proteome</keyword>
<feature type="compositionally biased region" description="Basic and acidic residues" evidence="1">
    <location>
        <begin position="564"/>
        <end position="584"/>
    </location>
</feature>
<feature type="region of interest" description="Disordered" evidence="1">
    <location>
        <begin position="229"/>
        <end position="252"/>
    </location>
</feature>
<dbReference type="HOGENOM" id="CLU_432785_0_0_1"/>
<feature type="region of interest" description="Disordered" evidence="1">
    <location>
        <begin position="387"/>
        <end position="486"/>
    </location>
</feature>
<evidence type="ECO:0000313" key="3">
    <source>
        <dbReference type="Proteomes" id="UP000027920"/>
    </source>
</evidence>
<feature type="compositionally biased region" description="Polar residues" evidence="1">
    <location>
        <begin position="231"/>
        <end position="244"/>
    </location>
</feature>
<dbReference type="EMBL" id="AMGV01000004">
    <property type="protein sequence ID" value="KEF57872.1"/>
    <property type="molecule type" value="Genomic_DNA"/>
</dbReference>
<comment type="caution">
    <text evidence="2">The sequence shown here is derived from an EMBL/GenBank/DDBJ whole genome shotgun (WGS) entry which is preliminary data.</text>
</comment>
<dbReference type="VEuPathDB" id="FungiDB:A1O9_05793"/>
<feature type="region of interest" description="Disordered" evidence="1">
    <location>
        <begin position="1"/>
        <end position="88"/>
    </location>
</feature>
<accession>A0A072PDP3</accession>
<dbReference type="AlphaFoldDB" id="A0A072PDP3"/>
<dbReference type="Proteomes" id="UP000027920">
    <property type="component" value="Unassembled WGS sequence"/>
</dbReference>
<feature type="compositionally biased region" description="Acidic residues" evidence="1">
    <location>
        <begin position="7"/>
        <end position="22"/>
    </location>
</feature>
<dbReference type="GeneID" id="25280715"/>
<evidence type="ECO:0000313" key="2">
    <source>
        <dbReference type="EMBL" id="KEF57872.1"/>
    </source>
</evidence>